<protein>
    <submittedName>
        <fullName evidence="1">Uncharacterized protein</fullName>
    </submittedName>
</protein>
<organism evidence="1">
    <name type="scientific">marine sediment metagenome</name>
    <dbReference type="NCBI Taxonomy" id="412755"/>
    <lineage>
        <taxon>unclassified sequences</taxon>
        <taxon>metagenomes</taxon>
        <taxon>ecological metagenomes</taxon>
    </lineage>
</organism>
<gene>
    <name evidence="1" type="ORF">S03H2_47337</name>
</gene>
<evidence type="ECO:0000313" key="1">
    <source>
        <dbReference type="EMBL" id="GAH70954.1"/>
    </source>
</evidence>
<proteinExistence type="predicted"/>
<name>X1IY17_9ZZZZ</name>
<reference evidence="1" key="1">
    <citation type="journal article" date="2014" name="Front. Microbiol.">
        <title>High frequency of phylogenetically diverse reductive dehalogenase-homologous genes in deep subseafloor sedimentary metagenomes.</title>
        <authorList>
            <person name="Kawai M."/>
            <person name="Futagami T."/>
            <person name="Toyoda A."/>
            <person name="Takaki Y."/>
            <person name="Nishi S."/>
            <person name="Hori S."/>
            <person name="Arai W."/>
            <person name="Tsubouchi T."/>
            <person name="Morono Y."/>
            <person name="Uchiyama I."/>
            <person name="Ito T."/>
            <person name="Fujiyama A."/>
            <person name="Inagaki F."/>
            <person name="Takami H."/>
        </authorList>
    </citation>
    <scope>NUCLEOTIDE SEQUENCE</scope>
    <source>
        <strain evidence="1">Expedition CK06-06</strain>
    </source>
</reference>
<sequence length="74" mass="8810">MKKYKDITQAHIDGTILREFFNYNKKQIIGFLMLELNLFSDEARDRVNQSYGEMRKTNKNNPLLDVATRMKLLQ</sequence>
<accession>X1IY17</accession>
<dbReference type="AlphaFoldDB" id="X1IY17"/>
<comment type="caution">
    <text evidence="1">The sequence shown here is derived from an EMBL/GenBank/DDBJ whole genome shotgun (WGS) entry which is preliminary data.</text>
</comment>
<dbReference type="EMBL" id="BARU01029785">
    <property type="protein sequence ID" value="GAH70954.1"/>
    <property type="molecule type" value="Genomic_DNA"/>
</dbReference>